<keyword evidence="1" id="KW-0732">Signal</keyword>
<organism evidence="2 3">
    <name type="scientific">Cercophora scortea</name>
    <dbReference type="NCBI Taxonomy" id="314031"/>
    <lineage>
        <taxon>Eukaryota</taxon>
        <taxon>Fungi</taxon>
        <taxon>Dikarya</taxon>
        <taxon>Ascomycota</taxon>
        <taxon>Pezizomycotina</taxon>
        <taxon>Sordariomycetes</taxon>
        <taxon>Sordariomycetidae</taxon>
        <taxon>Sordariales</taxon>
        <taxon>Lasiosphaeriaceae</taxon>
        <taxon>Cercophora</taxon>
    </lineage>
</organism>
<feature type="non-terminal residue" evidence="2">
    <location>
        <position position="74"/>
    </location>
</feature>
<keyword evidence="3" id="KW-1185">Reference proteome</keyword>
<dbReference type="AlphaFoldDB" id="A0AAE0I9K8"/>
<gene>
    <name evidence="2" type="ORF">B0T19DRAFT_431326</name>
</gene>
<name>A0AAE0I9K8_9PEZI</name>
<accession>A0AAE0I9K8</accession>
<reference evidence="2" key="1">
    <citation type="journal article" date="2023" name="Mol. Phylogenet. Evol.">
        <title>Genome-scale phylogeny and comparative genomics of the fungal order Sordariales.</title>
        <authorList>
            <person name="Hensen N."/>
            <person name="Bonometti L."/>
            <person name="Westerberg I."/>
            <person name="Brannstrom I.O."/>
            <person name="Guillou S."/>
            <person name="Cros-Aarteil S."/>
            <person name="Calhoun S."/>
            <person name="Haridas S."/>
            <person name="Kuo A."/>
            <person name="Mondo S."/>
            <person name="Pangilinan J."/>
            <person name="Riley R."/>
            <person name="LaButti K."/>
            <person name="Andreopoulos B."/>
            <person name="Lipzen A."/>
            <person name="Chen C."/>
            <person name="Yan M."/>
            <person name="Daum C."/>
            <person name="Ng V."/>
            <person name="Clum A."/>
            <person name="Steindorff A."/>
            <person name="Ohm R.A."/>
            <person name="Martin F."/>
            <person name="Silar P."/>
            <person name="Natvig D.O."/>
            <person name="Lalanne C."/>
            <person name="Gautier V."/>
            <person name="Ament-Velasquez S.L."/>
            <person name="Kruys A."/>
            <person name="Hutchinson M.I."/>
            <person name="Powell A.J."/>
            <person name="Barry K."/>
            <person name="Miller A.N."/>
            <person name="Grigoriev I.V."/>
            <person name="Debuchy R."/>
            <person name="Gladieux P."/>
            <person name="Hiltunen Thoren M."/>
            <person name="Johannesson H."/>
        </authorList>
    </citation>
    <scope>NUCLEOTIDE SEQUENCE</scope>
    <source>
        <strain evidence="2">SMH4131-1</strain>
    </source>
</reference>
<sequence>MIKLGVSLVFFWVCWLSSHCRPCSLAWCGETCLRVASVIFLWILYSSFVQLPPCKLPYLSLSFHCLWSLGGGDG</sequence>
<evidence type="ECO:0008006" key="4">
    <source>
        <dbReference type="Google" id="ProtNLM"/>
    </source>
</evidence>
<feature type="signal peptide" evidence="1">
    <location>
        <begin position="1"/>
        <end position="20"/>
    </location>
</feature>
<feature type="chain" id="PRO_5041997489" description="Secreted protein" evidence="1">
    <location>
        <begin position="21"/>
        <end position="74"/>
    </location>
</feature>
<protein>
    <recommendedName>
        <fullName evidence="4">Secreted protein</fullName>
    </recommendedName>
</protein>
<evidence type="ECO:0000313" key="3">
    <source>
        <dbReference type="Proteomes" id="UP001286456"/>
    </source>
</evidence>
<reference evidence="2" key="2">
    <citation type="submission" date="2023-06" db="EMBL/GenBank/DDBJ databases">
        <authorList>
            <consortium name="Lawrence Berkeley National Laboratory"/>
            <person name="Haridas S."/>
            <person name="Hensen N."/>
            <person name="Bonometti L."/>
            <person name="Westerberg I."/>
            <person name="Brannstrom I.O."/>
            <person name="Guillou S."/>
            <person name="Cros-Aarteil S."/>
            <person name="Calhoun S."/>
            <person name="Kuo A."/>
            <person name="Mondo S."/>
            <person name="Pangilinan J."/>
            <person name="Riley R."/>
            <person name="Labutti K."/>
            <person name="Andreopoulos B."/>
            <person name="Lipzen A."/>
            <person name="Chen C."/>
            <person name="Yanf M."/>
            <person name="Daum C."/>
            <person name="Ng V."/>
            <person name="Clum A."/>
            <person name="Steindorff A."/>
            <person name="Ohm R."/>
            <person name="Martin F."/>
            <person name="Silar P."/>
            <person name="Natvig D."/>
            <person name="Lalanne C."/>
            <person name="Gautier V."/>
            <person name="Ament-Velasquez S.L."/>
            <person name="Kruys A."/>
            <person name="Hutchinson M.I."/>
            <person name="Powell A.J."/>
            <person name="Barry K."/>
            <person name="Miller A.N."/>
            <person name="Grigoriev I.V."/>
            <person name="Debuchy R."/>
            <person name="Gladieux P."/>
            <person name="Thoren M.H."/>
            <person name="Johannesson H."/>
        </authorList>
    </citation>
    <scope>NUCLEOTIDE SEQUENCE</scope>
    <source>
        <strain evidence="2">SMH4131-1</strain>
    </source>
</reference>
<evidence type="ECO:0000256" key="1">
    <source>
        <dbReference type="SAM" id="SignalP"/>
    </source>
</evidence>
<comment type="caution">
    <text evidence="2">The sequence shown here is derived from an EMBL/GenBank/DDBJ whole genome shotgun (WGS) entry which is preliminary data.</text>
</comment>
<proteinExistence type="predicted"/>
<evidence type="ECO:0000313" key="2">
    <source>
        <dbReference type="EMBL" id="KAK3321041.1"/>
    </source>
</evidence>
<dbReference type="Proteomes" id="UP001286456">
    <property type="component" value="Unassembled WGS sequence"/>
</dbReference>
<dbReference type="EMBL" id="JAUEPO010000005">
    <property type="protein sequence ID" value="KAK3321041.1"/>
    <property type="molecule type" value="Genomic_DNA"/>
</dbReference>